<protein>
    <submittedName>
        <fullName evidence="3">Conserved domain protein</fullName>
    </submittedName>
</protein>
<proteinExistence type="predicted"/>
<evidence type="ECO:0000313" key="3">
    <source>
        <dbReference type="WBParaSite" id="Smp_156730.1"/>
    </source>
</evidence>
<reference evidence="2" key="1">
    <citation type="journal article" date="2012" name="PLoS Negl. Trop. Dis.">
        <title>A systematically improved high quality genome and transcriptome of the human blood fluke Schistosoma mansoni.</title>
        <authorList>
            <person name="Protasio A.V."/>
            <person name="Tsai I.J."/>
            <person name="Babbage A."/>
            <person name="Nichol S."/>
            <person name="Hunt M."/>
            <person name="Aslett M.A."/>
            <person name="De Silva N."/>
            <person name="Velarde G.S."/>
            <person name="Anderson T.J."/>
            <person name="Clark R.C."/>
            <person name="Davidson C."/>
            <person name="Dillon G.P."/>
            <person name="Holroyd N.E."/>
            <person name="LoVerde P.T."/>
            <person name="Lloyd C."/>
            <person name="McQuillan J."/>
            <person name="Oliveira G."/>
            <person name="Otto T.D."/>
            <person name="Parker-Manuel S.J."/>
            <person name="Quail M.A."/>
            <person name="Wilson R.A."/>
            <person name="Zerlotini A."/>
            <person name="Dunne D.W."/>
            <person name="Berriman M."/>
        </authorList>
    </citation>
    <scope>NUCLEOTIDE SEQUENCE [LARGE SCALE GENOMIC DNA]</scope>
    <source>
        <strain evidence="2">Puerto Rican</strain>
    </source>
</reference>
<evidence type="ECO:0000313" key="2">
    <source>
        <dbReference type="Proteomes" id="UP000008854"/>
    </source>
</evidence>
<keyword evidence="1" id="KW-0472">Membrane</keyword>
<feature type="transmembrane region" description="Helical" evidence="1">
    <location>
        <begin position="120"/>
        <end position="142"/>
    </location>
</feature>
<sequence>MDENLKTSIVKDSDFNSQNKHEKPSIDNIYRVVGCHQPHSDSEDLEKLKMALRQALGLDPNLPELCITPDVEQQNRLSSLTIEMLIEQEEIDVHPYGRGGIYEGILYRNRPREKINIMSAFIWFIFVSSVVIMAGTIVTVAGHRYAPKDENLTMHANFIDFGKAIKEVPLIKL</sequence>
<dbReference type="AlphaFoldDB" id="A0A3Q0KQY8"/>
<accession>A0A3Q0KQY8</accession>
<reference evidence="3" key="2">
    <citation type="submission" date="2018-12" db="UniProtKB">
        <authorList>
            <consortium name="WormBaseParasite"/>
        </authorList>
    </citation>
    <scope>IDENTIFICATION</scope>
    <source>
        <strain evidence="3">Puerto Rican</strain>
    </source>
</reference>
<dbReference type="WBParaSite" id="Smp_156730.1">
    <property type="protein sequence ID" value="Smp_156730.1"/>
    <property type="gene ID" value="Smp_156730"/>
</dbReference>
<name>A0A3Q0KQY8_SCHMA</name>
<keyword evidence="1" id="KW-0812">Transmembrane</keyword>
<organism evidence="2 3">
    <name type="scientific">Schistosoma mansoni</name>
    <name type="common">Blood fluke</name>
    <dbReference type="NCBI Taxonomy" id="6183"/>
    <lineage>
        <taxon>Eukaryota</taxon>
        <taxon>Metazoa</taxon>
        <taxon>Spiralia</taxon>
        <taxon>Lophotrochozoa</taxon>
        <taxon>Platyhelminthes</taxon>
        <taxon>Trematoda</taxon>
        <taxon>Digenea</taxon>
        <taxon>Strigeidida</taxon>
        <taxon>Schistosomatoidea</taxon>
        <taxon>Schistosomatidae</taxon>
        <taxon>Schistosoma</taxon>
    </lineage>
</organism>
<keyword evidence="2" id="KW-1185">Reference proteome</keyword>
<evidence type="ECO:0000256" key="1">
    <source>
        <dbReference type="SAM" id="Phobius"/>
    </source>
</evidence>
<keyword evidence="1" id="KW-1133">Transmembrane helix</keyword>
<dbReference type="InParanoid" id="A0A3Q0KQY8"/>
<dbReference type="Proteomes" id="UP000008854">
    <property type="component" value="Unassembled WGS sequence"/>
</dbReference>